<gene>
    <name evidence="3" type="ORF">PHACADRAFT_201692</name>
</gene>
<evidence type="ECO:0000313" key="4">
    <source>
        <dbReference type="Proteomes" id="UP000008370"/>
    </source>
</evidence>
<dbReference type="PANTHER" id="PTHR43329">
    <property type="entry name" value="EPOXIDE HYDROLASE"/>
    <property type="match status" value="1"/>
</dbReference>
<evidence type="ECO:0000313" key="3">
    <source>
        <dbReference type="EMBL" id="EKM49432.1"/>
    </source>
</evidence>
<feature type="region of interest" description="Disordered" evidence="1">
    <location>
        <begin position="1"/>
        <end position="20"/>
    </location>
</feature>
<proteinExistence type="predicted"/>
<dbReference type="STRING" id="650164.K5WGV3"/>
<name>K5WGV3_PHACS</name>
<accession>K5WGV3</accession>
<feature type="domain" description="AB hydrolase-1" evidence="2">
    <location>
        <begin position="25"/>
        <end position="131"/>
    </location>
</feature>
<dbReference type="Gene3D" id="3.40.50.1820">
    <property type="entry name" value="alpha/beta hydrolase"/>
    <property type="match status" value="1"/>
</dbReference>
<organism evidence="3 4">
    <name type="scientific">Phanerochaete carnosa (strain HHB-10118-sp)</name>
    <name type="common">White-rot fungus</name>
    <name type="synonym">Peniophora carnosa</name>
    <dbReference type="NCBI Taxonomy" id="650164"/>
    <lineage>
        <taxon>Eukaryota</taxon>
        <taxon>Fungi</taxon>
        <taxon>Dikarya</taxon>
        <taxon>Basidiomycota</taxon>
        <taxon>Agaricomycotina</taxon>
        <taxon>Agaricomycetes</taxon>
        <taxon>Polyporales</taxon>
        <taxon>Phanerochaetaceae</taxon>
        <taxon>Phanerochaete</taxon>
    </lineage>
</organism>
<dbReference type="InParanoid" id="K5WGV3"/>
<evidence type="ECO:0000259" key="2">
    <source>
        <dbReference type="Pfam" id="PF00561"/>
    </source>
</evidence>
<keyword evidence="4" id="KW-1185">Reference proteome</keyword>
<protein>
    <recommendedName>
        <fullName evidence="2">AB hydrolase-1 domain-containing protein</fullName>
    </recommendedName>
</protein>
<evidence type="ECO:0000256" key="1">
    <source>
        <dbReference type="SAM" id="MobiDB-lite"/>
    </source>
</evidence>
<dbReference type="InterPro" id="IPR000073">
    <property type="entry name" value="AB_hydrolase_1"/>
</dbReference>
<dbReference type="KEGG" id="pco:PHACADRAFT_201692"/>
<dbReference type="HOGENOM" id="CLU_020336_7_0_1"/>
<reference evidence="3 4" key="1">
    <citation type="journal article" date="2012" name="BMC Genomics">
        <title>Comparative genomics of the white-rot fungi, Phanerochaete carnosa and P. chrysosporium, to elucidate the genetic basis of the distinct wood types they colonize.</title>
        <authorList>
            <person name="Suzuki H."/>
            <person name="MacDonald J."/>
            <person name="Syed K."/>
            <person name="Salamov A."/>
            <person name="Hori C."/>
            <person name="Aerts A."/>
            <person name="Henrissat B."/>
            <person name="Wiebenga A."/>
            <person name="vanKuyk P.A."/>
            <person name="Barry K."/>
            <person name="Lindquist E."/>
            <person name="LaButti K."/>
            <person name="Lapidus A."/>
            <person name="Lucas S."/>
            <person name="Coutinho P."/>
            <person name="Gong Y."/>
            <person name="Samejima M."/>
            <person name="Mahadevan R."/>
            <person name="Abou-Zaid M."/>
            <person name="de Vries R.P."/>
            <person name="Igarashi K."/>
            <person name="Yadav J.S."/>
            <person name="Grigoriev I.V."/>
            <person name="Master E.R."/>
        </authorList>
    </citation>
    <scope>NUCLEOTIDE SEQUENCE [LARGE SCALE GENOMIC DNA]</scope>
    <source>
        <strain evidence="3 4">HHB-10118-sp</strain>
    </source>
</reference>
<dbReference type="GeneID" id="18911658"/>
<dbReference type="RefSeq" id="XP_007402044.1">
    <property type="nucleotide sequence ID" value="XM_007401982.1"/>
</dbReference>
<dbReference type="AlphaFoldDB" id="K5WGV3"/>
<dbReference type="Proteomes" id="UP000008370">
    <property type="component" value="Unassembled WGS sequence"/>
</dbReference>
<dbReference type="OrthoDB" id="408373at2759"/>
<dbReference type="Pfam" id="PF00561">
    <property type="entry name" value="Abhydrolase_1"/>
    <property type="match status" value="1"/>
</dbReference>
<dbReference type="InterPro" id="IPR029058">
    <property type="entry name" value="AB_hydrolase_fold"/>
</dbReference>
<dbReference type="EMBL" id="JH930481">
    <property type="protein sequence ID" value="EKM49432.1"/>
    <property type="molecule type" value="Genomic_DNA"/>
</dbReference>
<sequence length="288" mass="31862">MTSSSPVAQPTEHFSSAQSSKPTLPFCYSFPSTSRDWCHIVSRLRDKGCGALPLGMLGIGETEQPIDPAAYVLSQTSKEIAHVLDATKLGKVYAIGHGWGCKAISHLTSYHPGRIFAYVFLSISFVQVLASMNFQELLGSLKQQLGHPDARGGRAHLVPQLLTRFADRLVRQRQFLYDSEIWKERLMSTGMLEQSLLESFVLLRPSYLSEEDAVGTFRRRGFAVPTRWCEGFAAEVLPERMSLPARAAIHFAAVGDDCVCLSKTGYAPFGREVFSGHSVAMETYDANH</sequence>
<dbReference type="SUPFAM" id="SSF53474">
    <property type="entry name" value="alpha/beta-Hydrolases"/>
    <property type="match status" value="1"/>
</dbReference>